<evidence type="ECO:0000256" key="5">
    <source>
        <dbReference type="ARBA" id="ARBA00048200"/>
    </source>
</evidence>
<dbReference type="SUPFAM" id="SSF51735">
    <property type="entry name" value="NAD(P)-binding Rossmann-fold domains"/>
    <property type="match status" value="1"/>
</dbReference>
<dbReference type="Pfam" id="PF04321">
    <property type="entry name" value="RmlD_sub_bind"/>
    <property type="match status" value="1"/>
</dbReference>
<keyword evidence="6 8" id="KW-0560">Oxidoreductase</keyword>
<accession>A0A840BNE3</accession>
<dbReference type="RefSeq" id="WP_183638100.1">
    <property type="nucleotide sequence ID" value="NZ_BAABLE010000024.1"/>
</dbReference>
<comment type="pathway">
    <text evidence="1 6">Carbohydrate biosynthesis; dTDP-L-rhamnose biosynthesis.</text>
</comment>
<gene>
    <name evidence="8" type="ORF">GGR36_004172</name>
</gene>
<sequence length="262" mass="27970">MKILITGSNGTLGAALKRAAQAHGHQCIGWDRSAADPLAPDTHAAYIDTVAPDAVLHLAIAATQSGRPNEGWRTNVEWPLALAEACAQRSIPLVFTSTALVFDNSESGPFTLASASNASEGYGLEKRRAEHGVLLRHPRGARVARLGWQIDPAGGGNNMVAHAAREMASHGAIAASSRWYPACSFIDDTAAALLRLIAAPPGLYMLDSNRGATFAQILQALSQQYGLNWQVTPNEDYVYDQRLIDPRVGMPDLAQRLPGLAQ</sequence>
<dbReference type="PANTHER" id="PTHR10491">
    <property type="entry name" value="DTDP-4-DEHYDRORHAMNOSE REDUCTASE"/>
    <property type="match status" value="1"/>
</dbReference>
<keyword evidence="9" id="KW-1185">Reference proteome</keyword>
<evidence type="ECO:0000259" key="7">
    <source>
        <dbReference type="Pfam" id="PF04321"/>
    </source>
</evidence>
<evidence type="ECO:0000256" key="6">
    <source>
        <dbReference type="RuleBase" id="RU364082"/>
    </source>
</evidence>
<dbReference type="EC" id="1.1.1.133" evidence="3 6"/>
<dbReference type="GO" id="GO:0019305">
    <property type="term" value="P:dTDP-rhamnose biosynthetic process"/>
    <property type="evidence" value="ECO:0007669"/>
    <property type="project" value="UniProtKB-UniPathway"/>
</dbReference>
<comment type="catalytic activity">
    <reaction evidence="5 6">
        <text>dTDP-beta-L-rhamnose + NADP(+) = dTDP-4-dehydro-beta-L-rhamnose + NADPH + H(+)</text>
        <dbReference type="Rhea" id="RHEA:21796"/>
        <dbReference type="ChEBI" id="CHEBI:15378"/>
        <dbReference type="ChEBI" id="CHEBI:57510"/>
        <dbReference type="ChEBI" id="CHEBI:57783"/>
        <dbReference type="ChEBI" id="CHEBI:58349"/>
        <dbReference type="ChEBI" id="CHEBI:62830"/>
        <dbReference type="EC" id="1.1.1.133"/>
    </reaction>
</comment>
<feature type="domain" description="RmlD-like substrate binding" evidence="7">
    <location>
        <begin position="1"/>
        <end position="175"/>
    </location>
</feature>
<comment type="function">
    <text evidence="6">Catalyzes the reduction of dTDP-6-deoxy-L-lyxo-4-hexulose to yield dTDP-L-rhamnose.</text>
</comment>
<dbReference type="AlphaFoldDB" id="A0A840BNE3"/>
<proteinExistence type="inferred from homology"/>
<protein>
    <recommendedName>
        <fullName evidence="4 6">dTDP-4-dehydrorhamnose reductase</fullName>
        <ecNumber evidence="3 6">1.1.1.133</ecNumber>
    </recommendedName>
</protein>
<name>A0A840BNE3_9RHOO</name>
<evidence type="ECO:0000256" key="4">
    <source>
        <dbReference type="ARBA" id="ARBA00017099"/>
    </source>
</evidence>
<comment type="caution">
    <text evidence="8">The sequence shown here is derived from an EMBL/GenBank/DDBJ whole genome shotgun (WGS) entry which is preliminary data.</text>
</comment>
<keyword evidence="6" id="KW-0521">NADP</keyword>
<evidence type="ECO:0000313" key="9">
    <source>
        <dbReference type="Proteomes" id="UP000561045"/>
    </source>
</evidence>
<dbReference type="UniPathway" id="UPA00124"/>
<dbReference type="InterPro" id="IPR036291">
    <property type="entry name" value="NAD(P)-bd_dom_sf"/>
</dbReference>
<dbReference type="Proteomes" id="UP000561045">
    <property type="component" value="Unassembled WGS sequence"/>
</dbReference>
<dbReference type="EMBL" id="JACIET010000004">
    <property type="protein sequence ID" value="MBB4014815.1"/>
    <property type="molecule type" value="Genomic_DNA"/>
</dbReference>
<dbReference type="GO" id="GO:0006556">
    <property type="term" value="P:S-adenosylmethionine biosynthetic process"/>
    <property type="evidence" value="ECO:0007669"/>
    <property type="project" value="TreeGrafter"/>
</dbReference>
<comment type="cofactor">
    <cofactor evidence="6">
        <name>Mg(2+)</name>
        <dbReference type="ChEBI" id="CHEBI:18420"/>
    </cofactor>
    <text evidence="6">Binds 1 Mg(2+) ion per monomer.</text>
</comment>
<dbReference type="PANTHER" id="PTHR10491:SF4">
    <property type="entry name" value="METHIONINE ADENOSYLTRANSFERASE 2 SUBUNIT BETA"/>
    <property type="match status" value="1"/>
</dbReference>
<dbReference type="InterPro" id="IPR029903">
    <property type="entry name" value="RmlD-like-bd"/>
</dbReference>
<evidence type="ECO:0000256" key="1">
    <source>
        <dbReference type="ARBA" id="ARBA00004781"/>
    </source>
</evidence>
<comment type="similarity">
    <text evidence="2 6">Belongs to the dTDP-4-dehydrorhamnose reductase family.</text>
</comment>
<evidence type="ECO:0000256" key="2">
    <source>
        <dbReference type="ARBA" id="ARBA00010944"/>
    </source>
</evidence>
<dbReference type="GO" id="GO:0008831">
    <property type="term" value="F:dTDP-4-dehydrorhamnose reductase activity"/>
    <property type="evidence" value="ECO:0007669"/>
    <property type="project" value="UniProtKB-EC"/>
</dbReference>
<dbReference type="GO" id="GO:0048270">
    <property type="term" value="F:methionine adenosyltransferase regulator activity"/>
    <property type="evidence" value="ECO:0007669"/>
    <property type="project" value="TreeGrafter"/>
</dbReference>
<reference evidence="8 9" key="1">
    <citation type="submission" date="2020-08" db="EMBL/GenBank/DDBJ databases">
        <title>Genomic Encyclopedia of Type Strains, Phase IV (KMG-IV): sequencing the most valuable type-strain genomes for metagenomic binning, comparative biology and taxonomic classification.</title>
        <authorList>
            <person name="Goeker M."/>
        </authorList>
    </citation>
    <scope>NUCLEOTIDE SEQUENCE [LARGE SCALE GENOMIC DNA]</scope>
    <source>
        <strain evidence="8 9">DSM 106739</strain>
    </source>
</reference>
<organism evidence="8 9">
    <name type="scientific">Niveibacterium umoris</name>
    <dbReference type="NCBI Taxonomy" id="1193620"/>
    <lineage>
        <taxon>Bacteria</taxon>
        <taxon>Pseudomonadati</taxon>
        <taxon>Pseudomonadota</taxon>
        <taxon>Betaproteobacteria</taxon>
        <taxon>Rhodocyclales</taxon>
        <taxon>Rhodocyclaceae</taxon>
        <taxon>Niveibacterium</taxon>
    </lineage>
</organism>
<dbReference type="GO" id="GO:0048269">
    <property type="term" value="C:methionine adenosyltransferase complex"/>
    <property type="evidence" value="ECO:0007669"/>
    <property type="project" value="TreeGrafter"/>
</dbReference>
<evidence type="ECO:0000313" key="8">
    <source>
        <dbReference type="EMBL" id="MBB4014815.1"/>
    </source>
</evidence>
<dbReference type="InterPro" id="IPR005913">
    <property type="entry name" value="dTDP_dehydrorham_reduct"/>
</dbReference>
<dbReference type="Gene3D" id="3.40.50.720">
    <property type="entry name" value="NAD(P)-binding Rossmann-like Domain"/>
    <property type="match status" value="1"/>
</dbReference>
<evidence type="ECO:0000256" key="3">
    <source>
        <dbReference type="ARBA" id="ARBA00012929"/>
    </source>
</evidence>